<dbReference type="EMBL" id="JBHTIK010000011">
    <property type="protein sequence ID" value="MFD0849544.1"/>
    <property type="molecule type" value="Genomic_DNA"/>
</dbReference>
<dbReference type="SUPFAM" id="SSF46785">
    <property type="entry name" value="Winged helix' DNA-binding domain"/>
    <property type="match status" value="1"/>
</dbReference>
<dbReference type="InterPro" id="IPR036390">
    <property type="entry name" value="WH_DNA-bd_sf"/>
</dbReference>
<dbReference type="InterPro" id="IPR005119">
    <property type="entry name" value="LysR_subst-bd"/>
</dbReference>
<dbReference type="Pfam" id="PF00126">
    <property type="entry name" value="HTH_1"/>
    <property type="match status" value="1"/>
</dbReference>
<evidence type="ECO:0000313" key="7">
    <source>
        <dbReference type="Proteomes" id="UP001597124"/>
    </source>
</evidence>
<dbReference type="Pfam" id="PF03466">
    <property type="entry name" value="LysR_substrate"/>
    <property type="match status" value="1"/>
</dbReference>
<sequence length="298" mass="32226">MFDWNDLRHFLAVARTGSTLAAGTALRVSQTTVARRITALEAALGVMLFERRQSGYALTPAGDSLLRHAEAVDAAASGFADAAGGHVRQASGTVRLSAQEIHAVTILSPILRDLRAAHPAIRIELDATEALCDLAVGEADIALRSARRPAGAGLVCRRVADETWTPYCSRSYAATRGLPKTLADLREHPMIGGGSEGVWRIYRHWLEQHGLEDSVVLMHASLTGILAAVKSGSGIAALPCFVADAEPDLIRCMPAPDNVERGVWLLTHERLRHEPRVRVVMDFLGDALSRLARRPVRD</sequence>
<evidence type="ECO:0000313" key="6">
    <source>
        <dbReference type="EMBL" id="MFD0849544.1"/>
    </source>
</evidence>
<evidence type="ECO:0000256" key="1">
    <source>
        <dbReference type="ARBA" id="ARBA00009437"/>
    </source>
</evidence>
<evidence type="ECO:0000256" key="3">
    <source>
        <dbReference type="ARBA" id="ARBA00023125"/>
    </source>
</evidence>
<protein>
    <submittedName>
        <fullName evidence="6">LysR family transcriptional regulator</fullName>
    </submittedName>
</protein>
<dbReference type="PROSITE" id="PS50931">
    <property type="entry name" value="HTH_LYSR"/>
    <property type="match status" value="1"/>
</dbReference>
<feature type="domain" description="HTH lysR-type" evidence="5">
    <location>
        <begin position="2"/>
        <end position="59"/>
    </location>
</feature>
<dbReference type="Gene3D" id="3.40.190.290">
    <property type="match status" value="1"/>
</dbReference>
<proteinExistence type="inferred from homology"/>
<keyword evidence="2" id="KW-0805">Transcription regulation</keyword>
<dbReference type="SUPFAM" id="SSF53850">
    <property type="entry name" value="Periplasmic binding protein-like II"/>
    <property type="match status" value="1"/>
</dbReference>
<dbReference type="Gene3D" id="1.10.10.10">
    <property type="entry name" value="Winged helix-like DNA-binding domain superfamily/Winged helix DNA-binding domain"/>
    <property type="match status" value="1"/>
</dbReference>
<comment type="similarity">
    <text evidence="1">Belongs to the LysR transcriptional regulatory family.</text>
</comment>
<reference evidence="7" key="1">
    <citation type="journal article" date="2019" name="Int. J. Syst. Evol. Microbiol.">
        <title>The Global Catalogue of Microorganisms (GCM) 10K type strain sequencing project: providing services to taxonomists for standard genome sequencing and annotation.</title>
        <authorList>
            <consortium name="The Broad Institute Genomics Platform"/>
            <consortium name="The Broad Institute Genome Sequencing Center for Infectious Disease"/>
            <person name="Wu L."/>
            <person name="Ma J."/>
        </authorList>
    </citation>
    <scope>NUCLEOTIDE SEQUENCE [LARGE SCALE GENOMIC DNA]</scope>
    <source>
        <strain evidence="7">CCUG 52537</strain>
    </source>
</reference>
<keyword evidence="7" id="KW-1185">Reference proteome</keyword>
<evidence type="ECO:0000256" key="2">
    <source>
        <dbReference type="ARBA" id="ARBA00023015"/>
    </source>
</evidence>
<dbReference type="Proteomes" id="UP001597124">
    <property type="component" value="Unassembled WGS sequence"/>
</dbReference>
<evidence type="ECO:0000256" key="4">
    <source>
        <dbReference type="ARBA" id="ARBA00023163"/>
    </source>
</evidence>
<dbReference type="PANTHER" id="PTHR30537">
    <property type="entry name" value="HTH-TYPE TRANSCRIPTIONAL REGULATOR"/>
    <property type="match status" value="1"/>
</dbReference>
<comment type="caution">
    <text evidence="6">The sequence shown here is derived from an EMBL/GenBank/DDBJ whole genome shotgun (WGS) entry which is preliminary data.</text>
</comment>
<gene>
    <name evidence="6" type="ORF">ACFQ00_14505</name>
</gene>
<dbReference type="RefSeq" id="WP_381492270.1">
    <property type="nucleotide sequence ID" value="NZ_JBHTIK010000011.1"/>
</dbReference>
<dbReference type="InterPro" id="IPR036388">
    <property type="entry name" value="WH-like_DNA-bd_sf"/>
</dbReference>
<organism evidence="6 7">
    <name type="scientific">Sphingosinicella xenopeptidilytica</name>
    <dbReference type="NCBI Taxonomy" id="364098"/>
    <lineage>
        <taxon>Bacteria</taxon>
        <taxon>Pseudomonadati</taxon>
        <taxon>Pseudomonadota</taxon>
        <taxon>Alphaproteobacteria</taxon>
        <taxon>Sphingomonadales</taxon>
        <taxon>Sphingosinicellaceae</taxon>
        <taxon>Sphingosinicella</taxon>
    </lineage>
</organism>
<keyword evidence="4" id="KW-0804">Transcription</keyword>
<dbReference type="InterPro" id="IPR058163">
    <property type="entry name" value="LysR-type_TF_proteobact-type"/>
</dbReference>
<dbReference type="PANTHER" id="PTHR30537:SF3">
    <property type="entry name" value="TRANSCRIPTIONAL REGULATORY PROTEIN"/>
    <property type="match status" value="1"/>
</dbReference>
<evidence type="ECO:0000259" key="5">
    <source>
        <dbReference type="PROSITE" id="PS50931"/>
    </source>
</evidence>
<name>A0ABW3C7J5_SPHXN</name>
<dbReference type="InterPro" id="IPR000847">
    <property type="entry name" value="LysR_HTH_N"/>
</dbReference>
<keyword evidence="3" id="KW-0238">DNA-binding</keyword>
<accession>A0ABW3C7J5</accession>